<dbReference type="OrthoDB" id="276239at2759"/>
<dbReference type="InterPro" id="IPR019039">
    <property type="entry name" value="T4-Rnl1-like_N"/>
</dbReference>
<dbReference type="EMBL" id="KN817578">
    <property type="protein sequence ID" value="KJA19351.1"/>
    <property type="molecule type" value="Genomic_DNA"/>
</dbReference>
<dbReference type="OMA" id="MHERNER"/>
<dbReference type="GO" id="GO:0003972">
    <property type="term" value="F:RNA ligase (ATP) activity"/>
    <property type="evidence" value="ECO:0007669"/>
    <property type="project" value="InterPro"/>
</dbReference>
<feature type="region of interest" description="Disordered" evidence="1">
    <location>
        <begin position="58"/>
        <end position="98"/>
    </location>
</feature>
<dbReference type="Proteomes" id="UP000054270">
    <property type="component" value="Unassembled WGS sequence"/>
</dbReference>
<proteinExistence type="predicted"/>
<dbReference type="Pfam" id="PF08302">
    <property type="entry name" value="tRNA_lig_CPD"/>
    <property type="match status" value="1"/>
</dbReference>
<evidence type="ECO:0000259" key="4">
    <source>
        <dbReference type="Pfam" id="PF09511"/>
    </source>
</evidence>
<dbReference type="PANTHER" id="PTHR32004">
    <property type="entry name" value="TRNA LIGASE"/>
    <property type="match status" value="1"/>
</dbReference>
<dbReference type="GO" id="GO:0005634">
    <property type="term" value="C:nucleus"/>
    <property type="evidence" value="ECO:0007669"/>
    <property type="project" value="TreeGrafter"/>
</dbReference>
<sequence length="887" mass="96914">MHILAPGLRAIKAARAPFANGTLGFRLPLLARRCLPLTTTTITVAPAHRSFASTPTCWKETKHTRPSSIAQTHPGTQTPNDDDMAPRADDTNKSDGTAADADSALITSLFACSPKLVRSSVYPAPADSSIAVRSWKMTEHKYYTVPLPFPTLARGLFSRELPDADTEDGKAEGGSRKKHQILVRGYDKFFNIGEVPWTEWDAIEAHTAAPYNVTLKSNGCIIFIAALTPTALLITSKHSLGPVAGSPTSHAQAGEGWLRKYLAKMGRKEADLAAVLWEKNWTAIAELCDDNFEEHVLGYSPEKTGLHLHGLNVRTKDFVTMPSDTVDAFAAEWGFIPTPHVTFNTIKEVRAFTTSCSEAGEWNGEPVEGFVVRTRVAQPSARSPYAPGSSFFFKVKFDEPYMMYRDWREVTKILLNKKGAGPEALPRGKMKRAETKLYVKWVIQEIKRNPKAFAQYNKGKGIIATREKYLEYLKSDKGGHELQEAEKEVSLTEGKFGKTIIVPVAVPGCGKTAVSVALAHIFGFGHTQSDDVKAKRPAPIFIQNVVKLLEKHDVVIADKNNHLKQHREQLRTATADIDPPVRLLALNWASDDMSPAEFHRICSSRIAARGANHQALRADPADPRAHEAVVWQFVHMTEPLSSEEVNVVVDMDVAEDLEAAVRRAVRACVDVLKLPPPSEKKIADALAVINAYAPATIKPTKAAPKTKSARFYGLVPETNIRTLLDTRLAQPDVPPPMVTLWGALKAAKRCTSAPHITVVHRNSMTTERALWDRCGAVTTLATPPVFAARFTHVLCTKDVMALVVDGLAEAAPASDGGQAGAEFVTQLAHDVRSRLHVTVGTRTDAVKAVEAKALVERWREHGAKAGTFVVALDPPVKITAALKGLNA</sequence>
<dbReference type="InterPro" id="IPR015965">
    <property type="entry name" value="tRNA_lig_PDEase"/>
</dbReference>
<dbReference type="SUPFAM" id="SSF52540">
    <property type="entry name" value="P-loop containing nucleoside triphosphate hydrolases"/>
    <property type="match status" value="1"/>
</dbReference>
<dbReference type="AlphaFoldDB" id="A0A0D2NRM7"/>
<keyword evidence="6" id="KW-1185">Reference proteome</keyword>
<feature type="compositionally biased region" description="Basic and acidic residues" evidence="1">
    <location>
        <begin position="84"/>
        <end position="93"/>
    </location>
</feature>
<accession>A0A0D2NRM7</accession>
<dbReference type="STRING" id="945553.A0A0D2NRM7"/>
<organism evidence="5 6">
    <name type="scientific">Hypholoma sublateritium (strain FD-334 SS-4)</name>
    <dbReference type="NCBI Taxonomy" id="945553"/>
    <lineage>
        <taxon>Eukaryota</taxon>
        <taxon>Fungi</taxon>
        <taxon>Dikarya</taxon>
        <taxon>Basidiomycota</taxon>
        <taxon>Agaricomycotina</taxon>
        <taxon>Agaricomycetes</taxon>
        <taxon>Agaricomycetidae</taxon>
        <taxon>Agaricales</taxon>
        <taxon>Agaricineae</taxon>
        <taxon>Strophariaceae</taxon>
        <taxon>Hypholoma</taxon>
    </lineage>
</organism>
<protein>
    <recommendedName>
        <fullName evidence="7">RNA ligase (ATP)</fullName>
    </recommendedName>
</protein>
<evidence type="ECO:0000313" key="5">
    <source>
        <dbReference type="EMBL" id="KJA19351.1"/>
    </source>
</evidence>
<evidence type="ECO:0000313" key="6">
    <source>
        <dbReference type="Proteomes" id="UP000054270"/>
    </source>
</evidence>
<feature type="compositionally biased region" description="Polar residues" evidence="1">
    <location>
        <begin position="66"/>
        <end position="79"/>
    </location>
</feature>
<dbReference type="PANTHER" id="PTHR32004:SF1">
    <property type="entry name" value="TRNA LIGASE"/>
    <property type="match status" value="1"/>
</dbReference>
<dbReference type="InterPro" id="IPR015966">
    <property type="entry name" value="tRNA_lig_kin_fungi"/>
</dbReference>
<dbReference type="GO" id="GO:0006388">
    <property type="term" value="P:tRNA splicing, via endonucleolytic cleavage and ligation"/>
    <property type="evidence" value="ECO:0007669"/>
    <property type="project" value="InterPro"/>
</dbReference>
<dbReference type="GO" id="GO:0005524">
    <property type="term" value="F:ATP binding"/>
    <property type="evidence" value="ECO:0007669"/>
    <property type="project" value="InterPro"/>
</dbReference>
<name>A0A0D2NRM7_HYPSF</name>
<evidence type="ECO:0000259" key="2">
    <source>
        <dbReference type="Pfam" id="PF08302"/>
    </source>
</evidence>
<feature type="domain" description="T4 RNA ligase 1-like N-terminal" evidence="4">
    <location>
        <begin position="153"/>
        <end position="401"/>
    </location>
</feature>
<dbReference type="Pfam" id="PF08303">
    <property type="entry name" value="tRNA_lig_kinase"/>
    <property type="match status" value="1"/>
</dbReference>
<feature type="domain" description="tRNA ligase kinase" evidence="3">
    <location>
        <begin position="500"/>
        <end position="642"/>
    </location>
</feature>
<evidence type="ECO:0000259" key="3">
    <source>
        <dbReference type="Pfam" id="PF08303"/>
    </source>
</evidence>
<dbReference type="InterPro" id="IPR027417">
    <property type="entry name" value="P-loop_NTPase"/>
</dbReference>
<dbReference type="Pfam" id="PF09511">
    <property type="entry name" value="RNA_lig_T4_1"/>
    <property type="match status" value="1"/>
</dbReference>
<gene>
    <name evidence="5" type="ORF">HYPSUDRAFT_69279</name>
</gene>
<reference evidence="6" key="1">
    <citation type="submission" date="2014-04" db="EMBL/GenBank/DDBJ databases">
        <title>Evolutionary Origins and Diversification of the Mycorrhizal Mutualists.</title>
        <authorList>
            <consortium name="DOE Joint Genome Institute"/>
            <consortium name="Mycorrhizal Genomics Consortium"/>
            <person name="Kohler A."/>
            <person name="Kuo A."/>
            <person name="Nagy L.G."/>
            <person name="Floudas D."/>
            <person name="Copeland A."/>
            <person name="Barry K.W."/>
            <person name="Cichocki N."/>
            <person name="Veneault-Fourrey C."/>
            <person name="LaButti K."/>
            <person name="Lindquist E.A."/>
            <person name="Lipzen A."/>
            <person name="Lundell T."/>
            <person name="Morin E."/>
            <person name="Murat C."/>
            <person name="Riley R."/>
            <person name="Ohm R."/>
            <person name="Sun H."/>
            <person name="Tunlid A."/>
            <person name="Henrissat B."/>
            <person name="Grigoriev I.V."/>
            <person name="Hibbett D.S."/>
            <person name="Martin F."/>
        </authorList>
    </citation>
    <scope>NUCLEOTIDE SEQUENCE [LARGE SCALE GENOMIC DNA]</scope>
    <source>
        <strain evidence="6">FD-334 SS-4</strain>
    </source>
</reference>
<evidence type="ECO:0008006" key="7">
    <source>
        <dbReference type="Google" id="ProtNLM"/>
    </source>
</evidence>
<dbReference type="Gene3D" id="3.40.50.300">
    <property type="entry name" value="P-loop containing nucleotide triphosphate hydrolases"/>
    <property type="match status" value="1"/>
</dbReference>
<feature type="domain" description="tRNA ligase phosphodiesterase" evidence="2">
    <location>
        <begin position="646"/>
        <end position="881"/>
    </location>
</feature>
<evidence type="ECO:0000256" key="1">
    <source>
        <dbReference type="SAM" id="MobiDB-lite"/>
    </source>
</evidence>